<feature type="compositionally biased region" description="Polar residues" evidence="5">
    <location>
        <begin position="221"/>
        <end position="242"/>
    </location>
</feature>
<dbReference type="InterPro" id="IPR003822">
    <property type="entry name" value="PAH"/>
</dbReference>
<dbReference type="Gene3D" id="1.20.1160.11">
    <property type="entry name" value="Paired amphipathic helix"/>
    <property type="match status" value="1"/>
</dbReference>
<dbReference type="PANTHER" id="PTHR12346:SF0">
    <property type="entry name" value="SIN3A, ISOFORM G"/>
    <property type="match status" value="1"/>
</dbReference>
<feature type="non-terminal residue" evidence="7">
    <location>
        <position position="1"/>
    </location>
</feature>
<accession>A0A3E2GYC8</accession>
<evidence type="ECO:0000256" key="1">
    <source>
        <dbReference type="ARBA" id="ARBA00004123"/>
    </source>
</evidence>
<dbReference type="GO" id="GO:0051087">
    <property type="term" value="F:protein-folding chaperone binding"/>
    <property type="evidence" value="ECO:0007669"/>
    <property type="project" value="InterPro"/>
</dbReference>
<dbReference type="SUPFAM" id="SSF63491">
    <property type="entry name" value="BAG domain"/>
    <property type="match status" value="1"/>
</dbReference>
<dbReference type="Proteomes" id="UP000258309">
    <property type="component" value="Unassembled WGS sequence"/>
</dbReference>
<dbReference type="EMBL" id="NCSJ02000281">
    <property type="protein sequence ID" value="RFU26150.1"/>
    <property type="molecule type" value="Genomic_DNA"/>
</dbReference>
<evidence type="ECO:0000256" key="4">
    <source>
        <dbReference type="PROSITE-ProRule" id="PRU00810"/>
    </source>
</evidence>
<feature type="compositionally biased region" description="Low complexity" evidence="5">
    <location>
        <begin position="1179"/>
        <end position="1194"/>
    </location>
</feature>
<comment type="caution">
    <text evidence="7">The sequence shown here is derived from an EMBL/GenBank/DDBJ whole genome shotgun (WGS) entry which is preliminary data.</text>
</comment>
<dbReference type="GO" id="GO:0000118">
    <property type="term" value="C:histone deacetylase complex"/>
    <property type="evidence" value="ECO:0007669"/>
    <property type="project" value="TreeGrafter"/>
</dbReference>
<dbReference type="InterPro" id="IPR039774">
    <property type="entry name" value="Sin3-like"/>
</dbReference>
<feature type="compositionally biased region" description="Basic and acidic residues" evidence="5">
    <location>
        <begin position="1250"/>
        <end position="1259"/>
    </location>
</feature>
<feature type="compositionally biased region" description="Polar residues" evidence="5">
    <location>
        <begin position="1153"/>
        <end position="1178"/>
    </location>
</feature>
<feature type="region of interest" description="Disordered" evidence="5">
    <location>
        <begin position="1125"/>
        <end position="1271"/>
    </location>
</feature>
<dbReference type="OrthoDB" id="1658288at2759"/>
<reference evidence="7 8" key="1">
    <citation type="submission" date="2018-05" db="EMBL/GenBank/DDBJ databases">
        <title>Draft genome sequence of Scytalidium lignicola DSM 105466, a ubiquitous saprotrophic fungus.</title>
        <authorList>
            <person name="Buettner E."/>
            <person name="Gebauer A.M."/>
            <person name="Hofrichter M."/>
            <person name="Liers C."/>
            <person name="Kellner H."/>
        </authorList>
    </citation>
    <scope>NUCLEOTIDE SEQUENCE [LARGE SCALE GENOMIC DNA]</scope>
    <source>
        <strain evidence="7 8">DSM 105466</strain>
    </source>
</reference>
<protein>
    <recommendedName>
        <fullName evidence="6">BAG domain-containing protein</fullName>
    </recommendedName>
</protein>
<keyword evidence="3 4" id="KW-0539">Nucleus</keyword>
<keyword evidence="8" id="KW-1185">Reference proteome</keyword>
<dbReference type="InterPro" id="IPR036600">
    <property type="entry name" value="PAH_sf"/>
</dbReference>
<organism evidence="7 8">
    <name type="scientific">Scytalidium lignicola</name>
    <name type="common">Hyphomycete</name>
    <dbReference type="NCBI Taxonomy" id="5539"/>
    <lineage>
        <taxon>Eukaryota</taxon>
        <taxon>Fungi</taxon>
        <taxon>Dikarya</taxon>
        <taxon>Ascomycota</taxon>
        <taxon>Pezizomycotina</taxon>
        <taxon>Leotiomycetes</taxon>
        <taxon>Leotiomycetes incertae sedis</taxon>
        <taxon>Scytalidium</taxon>
    </lineage>
</organism>
<dbReference type="Pfam" id="PF02671">
    <property type="entry name" value="PAH"/>
    <property type="match status" value="1"/>
</dbReference>
<feature type="compositionally biased region" description="Polar residues" evidence="5">
    <location>
        <begin position="1227"/>
        <end position="1244"/>
    </location>
</feature>
<evidence type="ECO:0000256" key="5">
    <source>
        <dbReference type="SAM" id="MobiDB-lite"/>
    </source>
</evidence>
<dbReference type="GO" id="GO:0000785">
    <property type="term" value="C:chromatin"/>
    <property type="evidence" value="ECO:0007669"/>
    <property type="project" value="TreeGrafter"/>
</dbReference>
<dbReference type="AlphaFoldDB" id="A0A3E2GYC8"/>
<dbReference type="GO" id="GO:0000122">
    <property type="term" value="P:negative regulation of transcription by RNA polymerase II"/>
    <property type="evidence" value="ECO:0007669"/>
    <property type="project" value="TreeGrafter"/>
</dbReference>
<dbReference type="InterPro" id="IPR003103">
    <property type="entry name" value="BAG_domain"/>
</dbReference>
<evidence type="ECO:0000259" key="6">
    <source>
        <dbReference type="PROSITE" id="PS51035"/>
    </source>
</evidence>
<dbReference type="Gene3D" id="1.20.58.120">
    <property type="entry name" value="BAG domain"/>
    <property type="match status" value="1"/>
</dbReference>
<feature type="domain" description="BAG" evidence="6">
    <location>
        <begin position="153"/>
        <end position="217"/>
    </location>
</feature>
<comment type="subcellular location">
    <subcellularLocation>
        <location evidence="1 4">Nucleus</location>
    </subcellularLocation>
</comment>
<feature type="region of interest" description="Disordered" evidence="5">
    <location>
        <begin position="220"/>
        <end position="247"/>
    </location>
</feature>
<dbReference type="PANTHER" id="PTHR12346">
    <property type="entry name" value="SIN3B-RELATED"/>
    <property type="match status" value="1"/>
</dbReference>
<evidence type="ECO:0000256" key="3">
    <source>
        <dbReference type="ARBA" id="ARBA00023242"/>
    </source>
</evidence>
<gene>
    <name evidence="7" type="ORF">B7463_g10188</name>
</gene>
<evidence type="ECO:0000313" key="7">
    <source>
        <dbReference type="EMBL" id="RFU26150.1"/>
    </source>
</evidence>
<dbReference type="STRING" id="5539.A0A3E2GYC8"/>
<dbReference type="InterPro" id="IPR036533">
    <property type="entry name" value="BAG_dom_sf"/>
</dbReference>
<evidence type="ECO:0000313" key="8">
    <source>
        <dbReference type="Proteomes" id="UP000258309"/>
    </source>
</evidence>
<dbReference type="PROSITE" id="PS51035">
    <property type="entry name" value="BAG"/>
    <property type="match status" value="1"/>
</dbReference>
<proteinExistence type="predicted"/>
<evidence type="ECO:0000256" key="2">
    <source>
        <dbReference type="ARBA" id="ARBA00022491"/>
    </source>
</evidence>
<dbReference type="PROSITE" id="PS51477">
    <property type="entry name" value="PAH"/>
    <property type="match status" value="1"/>
</dbReference>
<dbReference type="GO" id="GO:0003714">
    <property type="term" value="F:transcription corepressor activity"/>
    <property type="evidence" value="ECO:0007669"/>
    <property type="project" value="InterPro"/>
</dbReference>
<feature type="non-terminal residue" evidence="7">
    <location>
        <position position="1271"/>
    </location>
</feature>
<dbReference type="SMART" id="SM00264">
    <property type="entry name" value="BAG"/>
    <property type="match status" value="1"/>
</dbReference>
<dbReference type="SUPFAM" id="SSF47762">
    <property type="entry name" value="PAH2 domain"/>
    <property type="match status" value="1"/>
</dbReference>
<name>A0A3E2GYC8_SCYLI</name>
<dbReference type="Pfam" id="PF02179">
    <property type="entry name" value="BAG"/>
    <property type="match status" value="1"/>
</dbReference>
<sequence>MSRWGSSIWGRNNTRRNKALIVFTPSQYEASDDAISLSQDLQEPSRTYDPQNRLVYTPSSVEDDFLLIKYKGATYSIRFPAYSIEEGKLQVRDVKERVAAVLDLPSRTKMRLLIFTDTTQTSTPSTAFPNTPIDKLKAIANNFHDKILPLCNKFIDSPPTEEKKKQFEHVKLSEIIMNDVLLKLDAVVTDGDDSARQRRKELVREAQAILHRLDAERSRNWQEQFQESSDSPESLFDSQDQKSGPIAGLSHEMSYVDKIRARVQDTPEVFEYFLEILYTFEQEPTTIEDIYQQIETLFHTNPDLAEDFKQFIPRSAARREVVEKVAQLIGASKTLQTPYNTNEEMKVAAPPTDSGYASAGIGHEKTRVEEDEDAKTIITNFQELDIQEDLKKKLTATFAEELCRSLETAIRQHPYSSDVTQESDSNSNELVAQLLKEFSMKLRYTAHNGQQQDAVVFIRQQRRRIAASFEKNTHSILLEVDEENQHIDPLNEGNGLNWKEKFARWNITDPDSFEDPTQVFQPSYQEEDIDDEEYSISQYSEAYKFLIENQAYQWLVERLKSEFHSTTRKGTVLNGLRSQVLKALASSPQLSGYNINYNSAKFKLMWNPMEFLKRQFPYTPTPILGDVIVLNGNEVNAQCSTCVLLSDKTNLQITLEESVVTVNARGSEPTLADIGEILAWIVAALRESPREDSMMYSTPFKGCPILKRKEEERGLEIPLGMMAGLGRTPIANVFDYGLVIKGFSTMFVPTKRVENSINWHFLFHEDECHISHLEAGQPCNDRVSTDVLDVSSLEDSRNFLGWSSSVQLFTGCALEKVSISGGKIINAGITFARGTKDTPLYLSRSGTYEQEIHHAKGMNVILYDMRDRRGWLIDGASALLHVTYTQLNVVWDHKIDLQQFQYAEPENGASAASMALLDQRNRNMVISEDTESWEEVTTTIGDPRKGLTSSGTNLRFTDREKLEGFAFMDIVDGPGIIRPRVAILKPSGRGWVDFSRSIHAITLLGKGFGELIRPVENSNRLCKSWQHVPIGNDYLIACITKLKEICRRGGDADAVPLELSQGIYWHKAHLIFESCSCKDNHTGSVCDRVQVLLPPSLGPKMNPLPFNYLDGAVIFGRSRRLKWSWPNKGHPTQGGDLGEEEDGGPSTLHDSGIGTSIPSSLSNGRQISSSNLSQLAVTSNLNPSSRSNSPIRMSEGLDTNGKQNAVDFRQPETNGPPSNLRDEGTHDSASPADNPSTIPEQGVNSRKKNRTWEMLEKKVPSVFKRSARNSR</sequence>
<keyword evidence="2" id="KW-0678">Repressor</keyword>